<evidence type="ECO:0000313" key="2">
    <source>
        <dbReference type="Proteomes" id="UP000187074"/>
    </source>
</evidence>
<dbReference type="RefSeq" id="WP_076321479.1">
    <property type="nucleotide sequence ID" value="NZ_MRTF01000002.1"/>
</dbReference>
<name>A0A1R1B578_PAELA</name>
<dbReference type="Pfam" id="PF16147">
    <property type="entry name" value="DUF4855"/>
    <property type="match status" value="1"/>
</dbReference>
<dbReference type="EMBL" id="MRTF01000002">
    <property type="protein sequence ID" value="OME94658.1"/>
    <property type="molecule type" value="Genomic_DNA"/>
</dbReference>
<evidence type="ECO:0000313" key="1">
    <source>
        <dbReference type="EMBL" id="OME94658.1"/>
    </source>
</evidence>
<reference evidence="1 2" key="1">
    <citation type="submission" date="2016-11" db="EMBL/GenBank/DDBJ databases">
        <title>Paenibacillus species isolates.</title>
        <authorList>
            <person name="Beno S.M."/>
        </authorList>
    </citation>
    <scope>NUCLEOTIDE SEQUENCE [LARGE SCALE GENOMIC DNA]</scope>
    <source>
        <strain evidence="1 2">FSL F4-0100</strain>
    </source>
</reference>
<dbReference type="Proteomes" id="UP000187074">
    <property type="component" value="Unassembled WGS sequence"/>
</dbReference>
<dbReference type="InterPro" id="IPR032329">
    <property type="entry name" value="DUF4855"/>
</dbReference>
<sequence length="70" mass="8673">MSATFDGKEYKKGSSQFIQFFIVEAFENRIKVMQWWLDQARQGWQEANYSYLELVGMYWREFENKRLVYR</sequence>
<accession>A0A1R1B578</accession>
<gene>
    <name evidence="1" type="ORF">BK123_05885</name>
</gene>
<proteinExistence type="predicted"/>
<protein>
    <submittedName>
        <fullName evidence="1">Uncharacterized protein</fullName>
    </submittedName>
</protein>
<dbReference type="AlphaFoldDB" id="A0A1R1B578"/>
<organism evidence="1 2">
    <name type="scientific">Paenibacillus lautus</name>
    <name type="common">Bacillus lautus</name>
    <dbReference type="NCBI Taxonomy" id="1401"/>
    <lineage>
        <taxon>Bacteria</taxon>
        <taxon>Bacillati</taxon>
        <taxon>Bacillota</taxon>
        <taxon>Bacilli</taxon>
        <taxon>Bacillales</taxon>
        <taxon>Paenibacillaceae</taxon>
        <taxon>Paenibacillus</taxon>
    </lineage>
</organism>
<comment type="caution">
    <text evidence="1">The sequence shown here is derived from an EMBL/GenBank/DDBJ whole genome shotgun (WGS) entry which is preliminary data.</text>
</comment>